<evidence type="ECO:0000313" key="6">
    <source>
        <dbReference type="Proteomes" id="UP000028878"/>
    </source>
</evidence>
<dbReference type="InterPro" id="IPR005632">
    <property type="entry name" value="Chaperone_Skp"/>
</dbReference>
<feature type="signal peptide" evidence="4">
    <location>
        <begin position="1"/>
        <end position="28"/>
    </location>
</feature>
<dbReference type="SUPFAM" id="SSF111384">
    <property type="entry name" value="OmpH-like"/>
    <property type="match status" value="1"/>
</dbReference>
<feature type="region of interest" description="Disordered" evidence="3">
    <location>
        <begin position="83"/>
        <end position="109"/>
    </location>
</feature>
<name>A0A1L1PCH9_HYDIT</name>
<dbReference type="Proteomes" id="UP000028878">
    <property type="component" value="Unassembled WGS sequence"/>
</dbReference>
<dbReference type="GO" id="GO:0005829">
    <property type="term" value="C:cytosol"/>
    <property type="evidence" value="ECO:0007669"/>
    <property type="project" value="TreeGrafter"/>
</dbReference>
<reference evidence="6" key="1">
    <citation type="submission" date="2014-11" db="EMBL/GenBank/DDBJ databases">
        <title>Draft genome sequence of Hydrogenophaga intermedia S1.</title>
        <authorList>
            <person name="Gan H.M."/>
            <person name="Chew T.H."/>
            <person name="Stolz A."/>
        </authorList>
    </citation>
    <scope>NUCLEOTIDE SEQUENCE [LARGE SCALE GENOMIC DNA]</scope>
    <source>
        <strain evidence="6">S1</strain>
    </source>
</reference>
<proteinExistence type="inferred from homology"/>
<sequence length="177" mass="20223" precursor="true">MNTPIRLFARHFTLAVSLALAMVGGAAAQDAKAGAKVGAVNVERILRDSSTAKAVSAKLEQDFSKRERDLRASADQLRQAVEKFERESPTLPESQRTPRQRQLVDQERDLQRRQRDFQEELNLRRNEALQQVVEKLNRVIRTIAEAEKYDLIVQEAYYVSPRVDITDRVMSQLDSSK</sequence>
<evidence type="ECO:0000256" key="3">
    <source>
        <dbReference type="SAM" id="MobiDB-lite"/>
    </source>
</evidence>
<dbReference type="Pfam" id="PF03938">
    <property type="entry name" value="OmpH"/>
    <property type="match status" value="1"/>
</dbReference>
<dbReference type="PANTHER" id="PTHR35089">
    <property type="entry name" value="CHAPERONE PROTEIN SKP"/>
    <property type="match status" value="1"/>
</dbReference>
<keyword evidence="1 4" id="KW-0732">Signal</keyword>
<evidence type="ECO:0000256" key="1">
    <source>
        <dbReference type="ARBA" id="ARBA00022729"/>
    </source>
</evidence>
<feature type="chain" id="PRO_5009681325" evidence="4">
    <location>
        <begin position="29"/>
        <end position="177"/>
    </location>
</feature>
<dbReference type="SMART" id="SM00935">
    <property type="entry name" value="OmpH"/>
    <property type="match status" value="1"/>
</dbReference>
<dbReference type="PIRSF" id="PIRSF002094">
    <property type="entry name" value="OMP26_Skp"/>
    <property type="match status" value="1"/>
</dbReference>
<dbReference type="GO" id="GO:0050821">
    <property type="term" value="P:protein stabilization"/>
    <property type="evidence" value="ECO:0007669"/>
    <property type="project" value="TreeGrafter"/>
</dbReference>
<gene>
    <name evidence="5" type="ORF">BN948_00899</name>
</gene>
<dbReference type="EMBL" id="CCAE010000004">
    <property type="protein sequence ID" value="CDN86494.1"/>
    <property type="molecule type" value="Genomic_DNA"/>
</dbReference>
<dbReference type="AlphaFoldDB" id="A0A1L1PCH9"/>
<organism evidence="5 6">
    <name type="scientific">Hydrogenophaga intermedia</name>
    <dbReference type="NCBI Taxonomy" id="65786"/>
    <lineage>
        <taxon>Bacteria</taxon>
        <taxon>Pseudomonadati</taxon>
        <taxon>Pseudomonadota</taxon>
        <taxon>Betaproteobacteria</taxon>
        <taxon>Burkholderiales</taxon>
        <taxon>Comamonadaceae</taxon>
        <taxon>Hydrogenophaga</taxon>
    </lineage>
</organism>
<protein>
    <submittedName>
        <fullName evidence="5">Outer membrane chaperone Skp</fullName>
    </submittedName>
</protein>
<accession>A0A1L1PCH9</accession>
<evidence type="ECO:0000256" key="2">
    <source>
        <dbReference type="PIRNR" id="PIRNR002094"/>
    </source>
</evidence>
<dbReference type="RefSeq" id="WP_009517560.1">
    <property type="nucleotide sequence ID" value="NZ_CCAE010000004.1"/>
</dbReference>
<dbReference type="InterPro" id="IPR024930">
    <property type="entry name" value="Skp_dom_sf"/>
</dbReference>
<dbReference type="GO" id="GO:0051082">
    <property type="term" value="F:unfolded protein binding"/>
    <property type="evidence" value="ECO:0007669"/>
    <property type="project" value="InterPro"/>
</dbReference>
<dbReference type="Gene3D" id="3.30.910.20">
    <property type="entry name" value="Skp domain"/>
    <property type="match status" value="1"/>
</dbReference>
<keyword evidence="6" id="KW-1185">Reference proteome</keyword>
<comment type="similarity">
    <text evidence="2">Belongs to the skp family.</text>
</comment>
<evidence type="ECO:0000313" key="5">
    <source>
        <dbReference type="EMBL" id="CDN86494.1"/>
    </source>
</evidence>
<evidence type="ECO:0000256" key="4">
    <source>
        <dbReference type="SAM" id="SignalP"/>
    </source>
</evidence>
<dbReference type="PANTHER" id="PTHR35089:SF1">
    <property type="entry name" value="CHAPERONE PROTEIN SKP"/>
    <property type="match status" value="1"/>
</dbReference>